<proteinExistence type="predicted"/>
<organism evidence="1 2">
    <name type="scientific">Phytophthora nicotianae</name>
    <name type="common">Potato buckeye rot agent</name>
    <name type="synonym">Phytophthora parasitica</name>
    <dbReference type="NCBI Taxonomy" id="4792"/>
    <lineage>
        <taxon>Eukaryota</taxon>
        <taxon>Sar</taxon>
        <taxon>Stramenopiles</taxon>
        <taxon>Oomycota</taxon>
        <taxon>Peronosporomycetes</taxon>
        <taxon>Peronosporales</taxon>
        <taxon>Peronosporaceae</taxon>
        <taxon>Phytophthora</taxon>
    </lineage>
</organism>
<protein>
    <recommendedName>
        <fullName evidence="3">Protein kinase domain-containing protein</fullName>
    </recommendedName>
</protein>
<dbReference type="SUPFAM" id="SSF56112">
    <property type="entry name" value="Protein kinase-like (PK-like)"/>
    <property type="match status" value="1"/>
</dbReference>
<evidence type="ECO:0008006" key="3">
    <source>
        <dbReference type="Google" id="ProtNLM"/>
    </source>
</evidence>
<gene>
    <name evidence="1" type="ORF">AM588_10010119</name>
</gene>
<dbReference type="InterPro" id="IPR011009">
    <property type="entry name" value="Kinase-like_dom_sf"/>
</dbReference>
<name>A0A0W8DK00_PHYNI</name>
<dbReference type="Gene3D" id="1.10.510.10">
    <property type="entry name" value="Transferase(Phosphotransferase) domain 1"/>
    <property type="match status" value="1"/>
</dbReference>
<sequence length="137" mass="15555">MLTDFGLSFMSVDSRPLTLPAGSSLESARVFKQLEPRAYEGVGRVLVWYVCGRGGDGEYPWGNCPDPAVVFQMKRGLVFPRPKAFVDNEQWQFVQALCAPDPSKRLKMPDAIHLLKKFADQEQMQEWSSKAEDHEFD</sequence>
<accession>A0A0W8DK00</accession>
<reference evidence="1 2" key="1">
    <citation type="submission" date="2015-11" db="EMBL/GenBank/DDBJ databases">
        <title>Genomes and virulence difference between two physiological races of Phytophthora nicotianae.</title>
        <authorList>
            <person name="Liu H."/>
            <person name="Ma X."/>
            <person name="Yu H."/>
            <person name="Fang D."/>
            <person name="Li Y."/>
            <person name="Wang X."/>
            <person name="Wang W."/>
            <person name="Dong Y."/>
            <person name="Xiao B."/>
        </authorList>
    </citation>
    <scope>NUCLEOTIDE SEQUENCE [LARGE SCALE GENOMIC DNA]</scope>
    <source>
        <strain evidence="2">race 1</strain>
    </source>
</reference>
<dbReference type="Proteomes" id="UP000054636">
    <property type="component" value="Unassembled WGS sequence"/>
</dbReference>
<dbReference type="EMBL" id="LNFP01000156">
    <property type="protein sequence ID" value="KUF96533.1"/>
    <property type="molecule type" value="Genomic_DNA"/>
</dbReference>
<comment type="caution">
    <text evidence="1">The sequence shown here is derived from an EMBL/GenBank/DDBJ whole genome shotgun (WGS) entry which is preliminary data.</text>
</comment>
<dbReference type="AlphaFoldDB" id="A0A0W8DK00"/>
<evidence type="ECO:0000313" key="2">
    <source>
        <dbReference type="Proteomes" id="UP000054636"/>
    </source>
</evidence>
<evidence type="ECO:0000313" key="1">
    <source>
        <dbReference type="EMBL" id="KUF96533.1"/>
    </source>
</evidence>